<accession>A0AAU6UAY0</accession>
<organism evidence="3">
    <name type="scientific">bacterium 19CA06SA08-2</name>
    <dbReference type="NCBI Taxonomy" id="2920658"/>
    <lineage>
        <taxon>Bacteria</taxon>
    </lineage>
</organism>
<dbReference type="EMBL" id="CP095353">
    <property type="protein sequence ID" value="XAG71034.1"/>
    <property type="molecule type" value="Genomic_DNA"/>
</dbReference>
<feature type="domain" description="T6SS Phospholipase effector Tle1-like catalytic" evidence="2">
    <location>
        <begin position="339"/>
        <end position="430"/>
    </location>
</feature>
<dbReference type="PANTHER" id="PTHR33840">
    <property type="match status" value="1"/>
</dbReference>
<dbReference type="PANTHER" id="PTHR33840:SF1">
    <property type="entry name" value="TLE1 PHOSPHOLIPASE DOMAIN-CONTAINING PROTEIN"/>
    <property type="match status" value="1"/>
</dbReference>
<protein>
    <submittedName>
        <fullName evidence="3">DUF2235 domain-containing protein</fullName>
    </submittedName>
</protein>
<evidence type="ECO:0000313" key="3">
    <source>
        <dbReference type="EMBL" id="XAG71034.1"/>
    </source>
</evidence>
<name>A0AAU6UAY0_UNCXX</name>
<gene>
    <name evidence="3" type="ORF">MRM75_08780</name>
</gene>
<proteinExistence type="predicted"/>
<sequence>MSVSAHCLLCEKYDRWIEIDVRDEQNQSFKGLKATLKDETGKVKTVTLKDGPTLVQGFAVGEVTLTIENQPWLKTAQNREKLKEGEASKVPAYTDKFIGHKDVKRKHVKLTTGDLCQIDPEQPLPEGHKRGQAQPARLLTDESYVIEIKGYQLNILRIGVFFDGTSNNTFNHLIGKDGIETFLEQCAAPEEREALRKQCEAGDVPLKVASQANDITNIGKAHDLYIRRNKGALSVAVYIDGIGTEDGDGDTGAGQGADTGSTSSLAKVEKACKTKIVEELKLQLGPTLNTLDCIHKINFDVFGFSRGASAARQFVNMLDQQANHLLADAIGNESTIKLKAGFDWANREDCRIKFVGLFDTVCTAMFNKRNVTLAPDCAERVVHLIAADEWRYFFALTRITDDVAGNQIAPNFTEVLIPGSHSDVGGGYYSRWSLSNPNSDPAITEQVSIKVCRSEASAMTYDPKDSSAYRRARQYAEEQVVKGWGNEVVDLPNVASAPVRNKVSLRVRSSRHPKTDKMSVEVEVLLNRVVEGEYSRIPLHMMVAAAQDVGVPFITWKPDERALMLESGAPKLPRTDLAKLDMLWVNAAKERGVSKDLTKQLDAEAYRQLRFEYLHHSADTGLVNRPHHHRGKEARHIYTNQEGG</sequence>
<reference evidence="3" key="1">
    <citation type="submission" date="2022-03" db="EMBL/GenBank/DDBJ databases">
        <title>Sea Food Isolates.</title>
        <authorList>
            <person name="Li c."/>
        </authorList>
    </citation>
    <scope>NUCLEOTIDE SEQUENCE</scope>
    <source>
        <strain evidence="3">19CA06SA08-2</strain>
    </source>
</reference>
<dbReference type="AlphaFoldDB" id="A0AAU6UAY0"/>
<feature type="region of interest" description="Disordered" evidence="1">
    <location>
        <begin position="622"/>
        <end position="644"/>
    </location>
</feature>
<evidence type="ECO:0000256" key="1">
    <source>
        <dbReference type="SAM" id="MobiDB-lite"/>
    </source>
</evidence>
<dbReference type="Pfam" id="PF09994">
    <property type="entry name" value="T6SS_Tle1-like_cat"/>
    <property type="match status" value="1"/>
</dbReference>
<evidence type="ECO:0000259" key="2">
    <source>
        <dbReference type="Pfam" id="PF09994"/>
    </source>
</evidence>
<dbReference type="InterPro" id="IPR018712">
    <property type="entry name" value="Tle1-like_cat"/>
</dbReference>